<comment type="caution">
    <text evidence="5">The sequence shown here is derived from an EMBL/GenBank/DDBJ whole genome shotgun (WGS) entry which is preliminary data.</text>
</comment>
<feature type="domain" description="VWFA" evidence="4">
    <location>
        <begin position="90"/>
        <end position="189"/>
    </location>
</feature>
<feature type="transmembrane region" description="Helical" evidence="2">
    <location>
        <begin position="59"/>
        <end position="76"/>
    </location>
</feature>
<keyword evidence="2" id="KW-0812">Transmembrane</keyword>
<dbReference type="InterPro" id="IPR036465">
    <property type="entry name" value="vWFA_dom_sf"/>
</dbReference>
<dbReference type="Proteomes" id="UP000318834">
    <property type="component" value="Unassembled WGS sequence"/>
</dbReference>
<dbReference type="PANTHER" id="PTHR37464:SF1">
    <property type="entry name" value="BLL2463 PROTEIN"/>
    <property type="match status" value="1"/>
</dbReference>
<dbReference type="Pfam" id="PF07584">
    <property type="entry name" value="BatA"/>
    <property type="match status" value="1"/>
</dbReference>
<evidence type="ECO:0000256" key="1">
    <source>
        <dbReference type="SAM" id="MobiDB-lite"/>
    </source>
</evidence>
<sequence length="612" mass="64524">MTLGLPAALWLLGVLPVIVLLYMLRARRQDVPISSVLLWQRARQDLLAHMPVRRLERSLLLLLQLLAASLVVLALARPQLALPAASGLATALVMDTSASMQATDVVPSRFEAARAAALAEVARSAGPVMVVEAGPQPHAVTGFADRGTARAALLRLRPTDAPARLEQAVAMAVAQRAGGRGVRVVVFTDRAAAPVPGVQYFIVGETGRNIGIAGVRGDRTPGGYVAVVQVHNAGRLTERVPLTVSLDDRLVLERTVQVPAGATVGVPVRVAGEGVLRAHITPHDSLAIDDTGYAVLGAPPVRALIIGEQDRALVEALRAIGASVLPAAAPGAQTIAASDVVVLNRTPPVDLPPGNYLLVGTTALNLPLAVDGAVRAPQVLRWSRTHPVMRYVDLHDLTIASALALRPRGGEVLAEGEVPLIWAYDSAGIRAVVLGFGLQESDLPLQIAFPILLNNALSWLSGAGDAYEAGDALIVPAGSHPEAILTGPDGRSTALRARDGQFVVPALERAGMYTLQFDGHTRRIAVNPAPSESEIAPVRPAAESDSSTPSRWVQRPLELARVLLALALMLLLAEWALWLRGLPRADVTGFRGSPRFRPSVSRLGAGPSVVRR</sequence>
<gene>
    <name evidence="5" type="ORF">E6H05_09900</name>
</gene>
<organism evidence="5 6">
    <name type="scientific">Candidatus Segetimicrobium genomatis</name>
    <dbReference type="NCBI Taxonomy" id="2569760"/>
    <lineage>
        <taxon>Bacteria</taxon>
        <taxon>Bacillati</taxon>
        <taxon>Candidatus Sysuimicrobiota</taxon>
        <taxon>Candidatus Sysuimicrobiia</taxon>
        <taxon>Candidatus Sysuimicrobiales</taxon>
        <taxon>Candidatus Segetimicrobiaceae</taxon>
        <taxon>Candidatus Segetimicrobium</taxon>
    </lineage>
</organism>
<evidence type="ECO:0000256" key="2">
    <source>
        <dbReference type="SAM" id="Phobius"/>
    </source>
</evidence>
<name>A0A537IPZ5_9BACT</name>
<protein>
    <submittedName>
        <fullName evidence="5">VWA domain-containing protein</fullName>
    </submittedName>
</protein>
<evidence type="ECO:0000313" key="6">
    <source>
        <dbReference type="Proteomes" id="UP000318834"/>
    </source>
</evidence>
<feature type="transmembrane region" description="Helical" evidence="2">
    <location>
        <begin position="6"/>
        <end position="24"/>
    </location>
</feature>
<evidence type="ECO:0000259" key="4">
    <source>
        <dbReference type="Pfam" id="PF13519"/>
    </source>
</evidence>
<dbReference type="Gene3D" id="3.40.50.410">
    <property type="entry name" value="von Willebrand factor, type A domain"/>
    <property type="match status" value="1"/>
</dbReference>
<dbReference type="Pfam" id="PF13519">
    <property type="entry name" value="VWA_2"/>
    <property type="match status" value="1"/>
</dbReference>
<keyword evidence="2" id="KW-0472">Membrane</keyword>
<dbReference type="AlphaFoldDB" id="A0A537IPZ5"/>
<reference evidence="5 6" key="1">
    <citation type="journal article" date="2019" name="Nat. Microbiol.">
        <title>Mediterranean grassland soil C-N compound turnover is dependent on rainfall and depth, and is mediated by genomically divergent microorganisms.</title>
        <authorList>
            <person name="Diamond S."/>
            <person name="Andeer P.F."/>
            <person name="Li Z."/>
            <person name="Crits-Christoph A."/>
            <person name="Burstein D."/>
            <person name="Anantharaman K."/>
            <person name="Lane K.R."/>
            <person name="Thomas B.C."/>
            <person name="Pan C."/>
            <person name="Northen T.R."/>
            <person name="Banfield J.F."/>
        </authorList>
    </citation>
    <scope>NUCLEOTIDE SEQUENCE [LARGE SCALE GENOMIC DNA]</scope>
    <source>
        <strain evidence="5">NP_8</strain>
    </source>
</reference>
<feature type="region of interest" description="Disordered" evidence="1">
    <location>
        <begin position="528"/>
        <end position="550"/>
    </location>
</feature>
<keyword evidence="2" id="KW-1133">Transmembrane helix</keyword>
<feature type="domain" description="Aerotolerance regulator N-terminal" evidence="3">
    <location>
        <begin position="3"/>
        <end position="78"/>
    </location>
</feature>
<evidence type="ECO:0000313" key="5">
    <source>
        <dbReference type="EMBL" id="TMI73375.1"/>
    </source>
</evidence>
<evidence type="ECO:0000259" key="3">
    <source>
        <dbReference type="Pfam" id="PF07584"/>
    </source>
</evidence>
<dbReference type="EMBL" id="VBAP01000072">
    <property type="protein sequence ID" value="TMI73375.1"/>
    <property type="molecule type" value="Genomic_DNA"/>
</dbReference>
<accession>A0A537IPZ5</accession>
<proteinExistence type="predicted"/>
<dbReference type="PANTHER" id="PTHR37464">
    <property type="entry name" value="BLL2463 PROTEIN"/>
    <property type="match status" value="1"/>
</dbReference>
<dbReference type="InterPro" id="IPR024163">
    <property type="entry name" value="Aerotolerance_reg_N"/>
</dbReference>
<dbReference type="InterPro" id="IPR002035">
    <property type="entry name" value="VWF_A"/>
</dbReference>